<evidence type="ECO:0000256" key="1">
    <source>
        <dbReference type="ARBA" id="ARBA00093634"/>
    </source>
</evidence>
<comment type="caution">
    <text evidence="2">The sequence shown here is derived from an EMBL/GenBank/DDBJ whole genome shotgun (WGS) entry which is preliminary data.</text>
</comment>
<dbReference type="GO" id="GO:0070072">
    <property type="term" value="P:vacuolar proton-transporting V-type ATPase complex assembly"/>
    <property type="evidence" value="ECO:0007669"/>
    <property type="project" value="InterPro"/>
</dbReference>
<keyword evidence="3" id="KW-1185">Reference proteome</keyword>
<dbReference type="PANTHER" id="PTHR31996:SF2">
    <property type="entry name" value="COILED-COIL DOMAIN-CONTAINING PROTEIN 115"/>
    <property type="match status" value="1"/>
</dbReference>
<proteinExistence type="predicted"/>
<dbReference type="Gene3D" id="1.10.287.3240">
    <property type="match status" value="1"/>
</dbReference>
<dbReference type="PANTHER" id="PTHR31996">
    <property type="entry name" value="COILED-COIL DOMAIN-CONTAINING PROTEIN 115"/>
    <property type="match status" value="1"/>
</dbReference>
<dbReference type="AlphaFoldDB" id="A0AA89C4D2"/>
<dbReference type="EMBL" id="VSWD01000006">
    <property type="protein sequence ID" value="KAK3100563.1"/>
    <property type="molecule type" value="Genomic_DNA"/>
</dbReference>
<accession>A0AA89C4D2</accession>
<organism evidence="2 3">
    <name type="scientific">Pinctada imbricata</name>
    <name type="common">Atlantic pearl-oyster</name>
    <name type="synonym">Pinctada martensii</name>
    <dbReference type="NCBI Taxonomy" id="66713"/>
    <lineage>
        <taxon>Eukaryota</taxon>
        <taxon>Metazoa</taxon>
        <taxon>Spiralia</taxon>
        <taxon>Lophotrochozoa</taxon>
        <taxon>Mollusca</taxon>
        <taxon>Bivalvia</taxon>
        <taxon>Autobranchia</taxon>
        <taxon>Pteriomorphia</taxon>
        <taxon>Pterioida</taxon>
        <taxon>Pterioidea</taxon>
        <taxon>Pteriidae</taxon>
        <taxon>Pinctada</taxon>
    </lineage>
</organism>
<evidence type="ECO:0000313" key="2">
    <source>
        <dbReference type="EMBL" id="KAK3100563.1"/>
    </source>
</evidence>
<name>A0AA89C4D2_PINIB</name>
<dbReference type="GO" id="GO:0051082">
    <property type="term" value="F:unfolded protein binding"/>
    <property type="evidence" value="ECO:0007669"/>
    <property type="project" value="TreeGrafter"/>
</dbReference>
<protein>
    <recommendedName>
        <fullName evidence="1">Vacuolar ATPase assembly protein VMA22</fullName>
    </recommendedName>
</protein>
<evidence type="ECO:0000313" key="3">
    <source>
        <dbReference type="Proteomes" id="UP001186944"/>
    </source>
</evidence>
<dbReference type="Proteomes" id="UP001186944">
    <property type="component" value="Unassembled WGS sequence"/>
</dbReference>
<dbReference type="Pfam" id="PF21730">
    <property type="entry name" value="Vma22_CCDC115"/>
    <property type="match status" value="1"/>
</dbReference>
<dbReference type="InterPro" id="IPR040357">
    <property type="entry name" value="Vma22/CCDC115"/>
</dbReference>
<reference evidence="2" key="1">
    <citation type="submission" date="2019-08" db="EMBL/GenBank/DDBJ databases">
        <title>The improved chromosome-level genome for the pearl oyster Pinctada fucata martensii using PacBio sequencing and Hi-C.</title>
        <authorList>
            <person name="Zheng Z."/>
        </authorList>
    </citation>
    <scope>NUCLEOTIDE SEQUENCE</scope>
    <source>
        <strain evidence="2">ZZ-2019</strain>
        <tissue evidence="2">Adductor muscle</tissue>
    </source>
</reference>
<gene>
    <name evidence="2" type="ORF">FSP39_021860</name>
</gene>
<sequence length="195" mass="22479">MTELKEVNERLDSILLEFFEVTASLFNEQDNLNELLKDGFFNMSRARYNMGAKSVGELQYNDKEMRPLMKVDFEDKKFTLMSVDPNSDYDGASSQFSEKEGLRQRKVENVGFSEDEKGGIKLKDMNEKVKKKSNYDPLKWFGVLVPQALRQSQSAFKKSLELAVNVANLKMRLGALKNSYEELMCKKMELVKVES</sequence>